<gene>
    <name evidence="4" type="ORF">I6N95_01185</name>
</gene>
<keyword evidence="5" id="KW-1185">Reference proteome</keyword>
<name>A0A940P7Q8_9ENTE</name>
<keyword evidence="2" id="KW-0732">Signal</keyword>
<feature type="compositionally biased region" description="Low complexity" evidence="1">
    <location>
        <begin position="39"/>
        <end position="49"/>
    </location>
</feature>
<evidence type="ECO:0000313" key="5">
    <source>
        <dbReference type="Proteomes" id="UP000674938"/>
    </source>
</evidence>
<comment type="caution">
    <text evidence="4">The sequence shown here is derived from an EMBL/GenBank/DDBJ whole genome shotgun (WGS) entry which is preliminary data.</text>
</comment>
<dbReference type="Pfam" id="PF13731">
    <property type="entry name" value="WxL"/>
    <property type="match status" value="1"/>
</dbReference>
<evidence type="ECO:0000313" key="4">
    <source>
        <dbReference type="EMBL" id="MBP1039610.1"/>
    </source>
</evidence>
<feature type="chain" id="PRO_5037706025" evidence="2">
    <location>
        <begin position="25"/>
        <end position="257"/>
    </location>
</feature>
<sequence>MKTTKLVTLSAIALLAIGAQVVSAAEGGVYGSKGGVQFVPNTDPTNPVDPTDPNPEVPVNPIDPVDPEGPNPGTDGPLSIDFASSLDFGVNKIANTTQTYFARAQTYTDIDPTPNYVQVSDNRGTNAGWTLKVKQESQFSATTPTLNNVLTGAKITLKNASVASNSSATAPTENDEIVLNPDGTESLVMSAANLAGAGTWTNSWGVVETVSEVNKEGETVEVAVTKDVSLEVPGSTPKDAVKYQTNLVWTLTDVPGN</sequence>
<dbReference type="AlphaFoldDB" id="A0A940P7Q8"/>
<dbReference type="RefSeq" id="WP_209524506.1">
    <property type="nucleotide sequence ID" value="NZ_JAEEGA010000001.1"/>
</dbReference>
<evidence type="ECO:0000256" key="2">
    <source>
        <dbReference type="SAM" id="SignalP"/>
    </source>
</evidence>
<evidence type="ECO:0000256" key="1">
    <source>
        <dbReference type="SAM" id="MobiDB-lite"/>
    </source>
</evidence>
<feature type="signal peptide" evidence="2">
    <location>
        <begin position="1"/>
        <end position="24"/>
    </location>
</feature>
<feature type="domain" description="WxL" evidence="3">
    <location>
        <begin position="28"/>
        <end position="255"/>
    </location>
</feature>
<accession>A0A940P7Q8</accession>
<dbReference type="InterPro" id="IPR027994">
    <property type="entry name" value="WxL_dom"/>
</dbReference>
<reference evidence="4" key="1">
    <citation type="submission" date="2020-12" db="EMBL/GenBank/DDBJ databases">
        <title>Vagococcus allomyrinae sp. nov. and Enterococcus lavae sp. nov., isolated from the larvae of Allomyrina dichotoma.</title>
        <authorList>
            <person name="Lee S.D."/>
        </authorList>
    </citation>
    <scope>NUCLEOTIDE SEQUENCE</scope>
    <source>
        <strain evidence="4">BWB3-3</strain>
    </source>
</reference>
<protein>
    <submittedName>
        <fullName evidence="4">WxL domain-containing protein</fullName>
    </submittedName>
</protein>
<dbReference type="EMBL" id="JAEEGA010000001">
    <property type="protein sequence ID" value="MBP1039610.1"/>
    <property type="molecule type" value="Genomic_DNA"/>
</dbReference>
<organism evidence="4 5">
    <name type="scientific">Vagococcus allomyrinae</name>
    <dbReference type="NCBI Taxonomy" id="2794353"/>
    <lineage>
        <taxon>Bacteria</taxon>
        <taxon>Bacillati</taxon>
        <taxon>Bacillota</taxon>
        <taxon>Bacilli</taxon>
        <taxon>Lactobacillales</taxon>
        <taxon>Enterococcaceae</taxon>
        <taxon>Vagococcus</taxon>
    </lineage>
</organism>
<dbReference type="Proteomes" id="UP000674938">
    <property type="component" value="Unassembled WGS sequence"/>
</dbReference>
<evidence type="ECO:0000259" key="3">
    <source>
        <dbReference type="Pfam" id="PF13731"/>
    </source>
</evidence>
<proteinExistence type="predicted"/>
<feature type="region of interest" description="Disordered" evidence="1">
    <location>
        <begin position="36"/>
        <end position="78"/>
    </location>
</feature>